<proteinExistence type="predicted"/>
<dbReference type="OrthoDB" id="205565at2157"/>
<dbReference type="KEGG" id="naj:B1756_07705"/>
<dbReference type="RefSeq" id="WP_086888010.1">
    <property type="nucleotide sequence ID" value="NZ_CP019893.1"/>
</dbReference>
<organism evidence="1 2">
    <name type="scientific">Natrarchaeobaculum aegyptiacum</name>
    <dbReference type="NCBI Taxonomy" id="745377"/>
    <lineage>
        <taxon>Archaea</taxon>
        <taxon>Methanobacteriati</taxon>
        <taxon>Methanobacteriota</taxon>
        <taxon>Stenosarchaea group</taxon>
        <taxon>Halobacteria</taxon>
        <taxon>Halobacteriales</taxon>
        <taxon>Natrialbaceae</taxon>
        <taxon>Natrarchaeobaculum</taxon>
    </lineage>
</organism>
<reference evidence="2" key="1">
    <citation type="submission" date="2017-02" db="EMBL/GenBank/DDBJ databases">
        <title>Natronthermophilus aegyptiacus gen. nov.,sp. nov., an aerobic, extremely halophilic alkalithermophilic archaeon isolated from the athalassohaline Wadi An Natrun, Egypt.</title>
        <authorList>
            <person name="Zhao B."/>
        </authorList>
    </citation>
    <scope>NUCLEOTIDE SEQUENCE [LARGE SCALE GENOMIC DNA]</scope>
    <source>
        <strain evidence="2">JW/NM-HA 15</strain>
    </source>
</reference>
<dbReference type="EMBL" id="CP019893">
    <property type="protein sequence ID" value="ARS89632.1"/>
    <property type="molecule type" value="Genomic_DNA"/>
</dbReference>
<dbReference type="PANTHER" id="PTHR39550:SF1">
    <property type="entry name" value="SLL0658 PROTEIN"/>
    <property type="match status" value="1"/>
</dbReference>
<dbReference type="PANTHER" id="PTHR39550">
    <property type="entry name" value="SLL0658 PROTEIN"/>
    <property type="match status" value="1"/>
</dbReference>
<evidence type="ECO:0008006" key="3">
    <source>
        <dbReference type="Google" id="ProtNLM"/>
    </source>
</evidence>
<keyword evidence="2" id="KW-1185">Reference proteome</keyword>
<dbReference type="InterPro" id="IPR021799">
    <property type="entry name" value="PIN-like_prokaryotic"/>
</dbReference>
<dbReference type="AlphaFoldDB" id="A0A2Z2HRG0"/>
<name>A0A2Z2HRG0_9EURY</name>
<dbReference type="Pfam" id="PF11848">
    <property type="entry name" value="DUF3368"/>
    <property type="match status" value="1"/>
</dbReference>
<gene>
    <name evidence="1" type="ORF">B1756_07705</name>
</gene>
<evidence type="ECO:0000313" key="1">
    <source>
        <dbReference type="EMBL" id="ARS89632.1"/>
    </source>
</evidence>
<accession>A0A2Z2HRG0</accession>
<evidence type="ECO:0000313" key="2">
    <source>
        <dbReference type="Proteomes" id="UP000250088"/>
    </source>
</evidence>
<dbReference type="Proteomes" id="UP000250088">
    <property type="component" value="Chromosome"/>
</dbReference>
<dbReference type="GeneID" id="32893955"/>
<protein>
    <recommendedName>
        <fullName evidence="3">DUF3368 domain-containing protein</fullName>
    </recommendedName>
</protein>
<sequence length="163" mass="18297">MGDDNLIVADTSPLLNLALIDRLEFVRNQFSTVEVPEQVWTELMDGVNGVETLRTAHNDGVLEIVPVEKTPLFEEFRRNLDVGEAATLAYAIDTNADLVLLDERDARQTARRHGLEMTGVIGILLREFGGEPDALRTELDRLRSAGFWISESLYETAIERARN</sequence>